<dbReference type="InterPro" id="IPR035441">
    <property type="entry name" value="TFIIS/LEDGF_dom_sf"/>
</dbReference>
<name>A0A9W8JQK3_9AGAR</name>
<dbReference type="AlphaFoldDB" id="A0A9W8JQK3"/>
<feature type="region of interest" description="Disordered" evidence="2">
    <location>
        <begin position="218"/>
        <end position="290"/>
    </location>
</feature>
<feature type="region of interest" description="Disordered" evidence="2">
    <location>
        <begin position="722"/>
        <end position="760"/>
    </location>
</feature>
<evidence type="ECO:0000256" key="1">
    <source>
        <dbReference type="PROSITE-ProRule" id="PRU00649"/>
    </source>
</evidence>
<dbReference type="Proteomes" id="UP001148786">
    <property type="component" value="Unassembled WGS sequence"/>
</dbReference>
<feature type="region of interest" description="Disordered" evidence="2">
    <location>
        <begin position="548"/>
        <end position="583"/>
    </location>
</feature>
<keyword evidence="5" id="KW-1185">Reference proteome</keyword>
<proteinExistence type="predicted"/>
<protein>
    <recommendedName>
        <fullName evidence="3">TFIIS N-terminal domain-containing protein</fullName>
    </recommendedName>
</protein>
<feature type="compositionally biased region" description="Low complexity" evidence="2">
    <location>
        <begin position="122"/>
        <end position="160"/>
    </location>
</feature>
<dbReference type="OrthoDB" id="6159439at2759"/>
<feature type="compositionally biased region" description="Polar residues" evidence="2">
    <location>
        <begin position="1"/>
        <end position="20"/>
    </location>
</feature>
<evidence type="ECO:0000256" key="2">
    <source>
        <dbReference type="SAM" id="MobiDB-lite"/>
    </source>
</evidence>
<feature type="region of interest" description="Disordered" evidence="2">
    <location>
        <begin position="439"/>
        <end position="476"/>
    </location>
</feature>
<organism evidence="4 5">
    <name type="scientific">Agrocybe chaxingu</name>
    <dbReference type="NCBI Taxonomy" id="84603"/>
    <lineage>
        <taxon>Eukaryota</taxon>
        <taxon>Fungi</taxon>
        <taxon>Dikarya</taxon>
        <taxon>Basidiomycota</taxon>
        <taxon>Agaricomycotina</taxon>
        <taxon>Agaricomycetes</taxon>
        <taxon>Agaricomycetidae</taxon>
        <taxon>Agaricales</taxon>
        <taxon>Agaricineae</taxon>
        <taxon>Strophariaceae</taxon>
        <taxon>Agrocybe</taxon>
    </lineage>
</organism>
<dbReference type="EMBL" id="JANKHO010002337">
    <property type="protein sequence ID" value="KAJ3493044.1"/>
    <property type="molecule type" value="Genomic_DNA"/>
</dbReference>
<reference evidence="4" key="1">
    <citation type="submission" date="2022-07" db="EMBL/GenBank/DDBJ databases">
        <title>Genome Sequence of Agrocybe chaxingu.</title>
        <authorList>
            <person name="Buettner E."/>
        </authorList>
    </citation>
    <scope>NUCLEOTIDE SEQUENCE</scope>
    <source>
        <strain evidence="4">MP-N11</strain>
    </source>
</reference>
<gene>
    <name evidence="4" type="ORF">NLJ89_g11104</name>
</gene>
<dbReference type="Pfam" id="PF08711">
    <property type="entry name" value="Med26"/>
    <property type="match status" value="1"/>
</dbReference>
<comment type="subcellular location">
    <subcellularLocation>
        <location evidence="1">Nucleus</location>
    </subcellularLocation>
</comment>
<feature type="compositionally biased region" description="Polar residues" evidence="2">
    <location>
        <begin position="168"/>
        <end position="178"/>
    </location>
</feature>
<sequence>MYTQWVQSNLPEPPQHVQQHLQHDARPHPSLVDDWNKDRSAQLAQSSSAGVSSPSLTSPTIDMNDFTALGDLGATASSILSASPQAFYSQYVNPSFLMQTHGLQTHSPFTTMAYVPRPCPMPSQQQQQQPTQQQQQSPPLQSQQHVQQQQQQSHLSTSQQLMIDPILTMNNGSSSLNMSPFPQSPPYPTQQQQPQSQLQRTFSYNTQAMLYPYYRPSSQAAPQGTLSPQALHSPPNSMMTISPSSFYAAVQPSPAQSQPANPSQPNMAPNSQNVGTTEAPAANPGPTPEELEARKKQFLESIRPLLQSSAFTGAQAVQHLTDRIVDFGIGEVDASTRLDILARIRDGAGNHYYRAWSENEVAVDLTYHWMKAAAKDGSGALVESIMPLLHLIDRLPLTLDMLAKTNFGKIIKKLGKDGPSPAIKDMASNLERRWRSMLAAEKDEDNKAKKRKISDSTAPAKSSVPPKKAALGNSTSTKPVVVKKEVKPAPAPVKDAKADSSFFSAPKAKAKLPSFKKAPVPVAVKKEETSAPLPGSFDPFKEVLKSMKTTRKDSPAAPTPPPASVTPSGDSQTGLSKNGKKKKTVMWAPDGQLEAIKLIERAVYDDDPVDVSAFLSFFPIVLYIDDYPRIASSFVVGISLFLFREHMWRIAFATWIEERVRHYMHICLKKWWIGQNLCWLNSPPDPDPLQRRPERGYASQERSVQEEREQTALSAIYMSASQIPDSPAEPATVLTEEETDKDVPLIQVGSEPPSPTSSVSLRLALPVAQTC</sequence>
<dbReference type="SUPFAM" id="SSF47676">
    <property type="entry name" value="Conserved domain common to transcription factors TFIIS, elongin A, CRSP70"/>
    <property type="match status" value="1"/>
</dbReference>
<feature type="compositionally biased region" description="Low complexity" evidence="2">
    <location>
        <begin position="189"/>
        <end position="199"/>
    </location>
</feature>
<evidence type="ECO:0000313" key="5">
    <source>
        <dbReference type="Proteomes" id="UP001148786"/>
    </source>
</evidence>
<feature type="compositionally biased region" description="Low complexity" evidence="2">
    <location>
        <begin position="248"/>
        <end position="266"/>
    </location>
</feature>
<keyword evidence="1" id="KW-0539">Nucleus</keyword>
<dbReference type="GO" id="GO:0005634">
    <property type="term" value="C:nucleus"/>
    <property type="evidence" value="ECO:0007669"/>
    <property type="project" value="UniProtKB-SubCell"/>
</dbReference>
<dbReference type="InterPro" id="IPR017923">
    <property type="entry name" value="TFIIS_N"/>
</dbReference>
<feature type="compositionally biased region" description="Polar residues" evidence="2">
    <location>
        <begin position="218"/>
        <end position="245"/>
    </location>
</feature>
<feature type="domain" description="TFIIS N-terminal" evidence="3">
    <location>
        <begin position="364"/>
        <end position="441"/>
    </location>
</feature>
<comment type="caution">
    <text evidence="4">The sequence shown here is derived from an EMBL/GenBank/DDBJ whole genome shotgun (WGS) entry which is preliminary data.</text>
</comment>
<dbReference type="Gene3D" id="1.20.930.10">
    <property type="entry name" value="Conserved domain common to transcription factors TFIIS, elongin A, CRSP70"/>
    <property type="match status" value="1"/>
</dbReference>
<dbReference type="PROSITE" id="PS51319">
    <property type="entry name" value="TFIIS_N"/>
    <property type="match status" value="1"/>
</dbReference>
<feature type="region of interest" description="Disordered" evidence="2">
    <location>
        <begin position="1"/>
        <end position="30"/>
    </location>
</feature>
<accession>A0A9W8JQK3</accession>
<feature type="compositionally biased region" description="Polar residues" evidence="2">
    <location>
        <begin position="267"/>
        <end position="276"/>
    </location>
</feature>
<evidence type="ECO:0000259" key="3">
    <source>
        <dbReference type="PROSITE" id="PS51319"/>
    </source>
</evidence>
<evidence type="ECO:0000313" key="4">
    <source>
        <dbReference type="EMBL" id="KAJ3493044.1"/>
    </source>
</evidence>
<feature type="region of interest" description="Disordered" evidence="2">
    <location>
        <begin position="111"/>
        <end position="199"/>
    </location>
</feature>